<reference evidence="3" key="1">
    <citation type="submission" date="2020-02" db="EMBL/GenBank/DDBJ databases">
        <authorList>
            <person name="Meier V. D."/>
        </authorList>
    </citation>
    <scope>NUCLEOTIDE SEQUENCE</scope>
    <source>
        <strain evidence="3">AVDCRST_MAG35</strain>
    </source>
</reference>
<gene>
    <name evidence="3" type="ORF">AVDCRST_MAG35-105</name>
</gene>
<dbReference type="Pfam" id="PF00582">
    <property type="entry name" value="Usp"/>
    <property type="match status" value="1"/>
</dbReference>
<name>A0A6J4NE63_9ACTN</name>
<feature type="domain" description="UspA" evidence="2">
    <location>
        <begin position="22"/>
        <end position="161"/>
    </location>
</feature>
<evidence type="ECO:0000313" key="3">
    <source>
        <dbReference type="EMBL" id="CAA9385636.1"/>
    </source>
</evidence>
<dbReference type="InterPro" id="IPR006016">
    <property type="entry name" value="UspA"/>
</dbReference>
<comment type="similarity">
    <text evidence="1">Belongs to the universal stress protein A family.</text>
</comment>
<protein>
    <recommendedName>
        <fullName evidence="2">UspA domain-containing protein</fullName>
    </recommendedName>
</protein>
<dbReference type="EMBL" id="CADCUY010000023">
    <property type="protein sequence ID" value="CAA9385636.1"/>
    <property type="molecule type" value="Genomic_DNA"/>
</dbReference>
<dbReference type="PANTHER" id="PTHR46553:SF3">
    <property type="entry name" value="ADENINE NUCLEOTIDE ALPHA HYDROLASES-LIKE SUPERFAMILY PROTEIN"/>
    <property type="match status" value="1"/>
</dbReference>
<dbReference type="AlphaFoldDB" id="A0A6J4NE63"/>
<dbReference type="SUPFAM" id="SSF52402">
    <property type="entry name" value="Adenine nucleotide alpha hydrolases-like"/>
    <property type="match status" value="1"/>
</dbReference>
<accession>A0A6J4NE63</accession>
<sequence>MTTSDELTTAAERPPQAGLGSFVVGFDATEGSRVALQWAGELAARTGSSLRVVSCWGLRDVWAEAHRGQAQGEVPSEAELAEVAHRRLVAAVREVLGGQADGVECLAVHSGEAAAVLTEQSASAGLLFVGSHGRRGLGAAVLGSVSGRLVREAACPVVVVPHRVIEVREPAQQDQPAQPA</sequence>
<dbReference type="InterPro" id="IPR006015">
    <property type="entry name" value="Universal_stress_UspA"/>
</dbReference>
<proteinExistence type="inferred from homology"/>
<dbReference type="CDD" id="cd00293">
    <property type="entry name" value="USP-like"/>
    <property type="match status" value="1"/>
</dbReference>
<dbReference type="PRINTS" id="PR01438">
    <property type="entry name" value="UNVRSLSTRESS"/>
</dbReference>
<dbReference type="Gene3D" id="3.40.50.620">
    <property type="entry name" value="HUPs"/>
    <property type="match status" value="1"/>
</dbReference>
<dbReference type="InterPro" id="IPR014729">
    <property type="entry name" value="Rossmann-like_a/b/a_fold"/>
</dbReference>
<evidence type="ECO:0000256" key="1">
    <source>
        <dbReference type="ARBA" id="ARBA00008791"/>
    </source>
</evidence>
<organism evidence="3">
    <name type="scientific">uncultured Quadrisphaera sp</name>
    <dbReference type="NCBI Taxonomy" id="904978"/>
    <lineage>
        <taxon>Bacteria</taxon>
        <taxon>Bacillati</taxon>
        <taxon>Actinomycetota</taxon>
        <taxon>Actinomycetes</taxon>
        <taxon>Kineosporiales</taxon>
        <taxon>Kineosporiaceae</taxon>
        <taxon>Quadrisphaera</taxon>
        <taxon>environmental samples</taxon>
    </lineage>
</organism>
<dbReference type="PANTHER" id="PTHR46553">
    <property type="entry name" value="ADENINE NUCLEOTIDE ALPHA HYDROLASES-LIKE SUPERFAMILY PROTEIN"/>
    <property type="match status" value="1"/>
</dbReference>
<evidence type="ECO:0000259" key="2">
    <source>
        <dbReference type="Pfam" id="PF00582"/>
    </source>
</evidence>